<keyword evidence="6" id="KW-0560">Oxidoreductase</keyword>
<protein>
    <recommendedName>
        <fullName evidence="4 6">dTDP-4-dehydrorhamnose reductase</fullName>
        <ecNumber evidence="3 6">1.1.1.133</ecNumber>
    </recommendedName>
</protein>
<dbReference type="GO" id="GO:0008831">
    <property type="term" value="F:dTDP-4-dehydrorhamnose reductase activity"/>
    <property type="evidence" value="ECO:0007669"/>
    <property type="project" value="UniProtKB-EC"/>
</dbReference>
<comment type="catalytic activity">
    <reaction evidence="5">
        <text>dTDP-beta-L-rhamnose + NADP(+) = dTDP-4-dehydro-beta-L-rhamnose + NADPH + H(+)</text>
        <dbReference type="Rhea" id="RHEA:21796"/>
        <dbReference type="ChEBI" id="CHEBI:15378"/>
        <dbReference type="ChEBI" id="CHEBI:57510"/>
        <dbReference type="ChEBI" id="CHEBI:57783"/>
        <dbReference type="ChEBI" id="CHEBI:58349"/>
        <dbReference type="ChEBI" id="CHEBI:62830"/>
        <dbReference type="EC" id="1.1.1.133"/>
    </reaction>
</comment>
<dbReference type="InterPro" id="IPR036291">
    <property type="entry name" value="NAD(P)-bd_dom_sf"/>
</dbReference>
<proteinExistence type="inferred from homology"/>
<evidence type="ECO:0000256" key="4">
    <source>
        <dbReference type="ARBA" id="ARBA00017099"/>
    </source>
</evidence>
<evidence type="ECO:0000256" key="5">
    <source>
        <dbReference type="ARBA" id="ARBA00048200"/>
    </source>
</evidence>
<dbReference type="PANTHER" id="PTHR10491">
    <property type="entry name" value="DTDP-4-DEHYDRORHAMNOSE REDUCTASE"/>
    <property type="match status" value="1"/>
</dbReference>
<dbReference type="Pfam" id="PF04321">
    <property type="entry name" value="RmlD_sub_bind"/>
    <property type="match status" value="1"/>
</dbReference>
<comment type="function">
    <text evidence="6">Catalyzes the reduction of dTDP-6-deoxy-L-lyxo-4-hexulose to yield dTDP-L-rhamnose.</text>
</comment>
<evidence type="ECO:0000313" key="9">
    <source>
        <dbReference type="Proteomes" id="UP000293874"/>
    </source>
</evidence>
<dbReference type="GO" id="GO:0005829">
    <property type="term" value="C:cytosol"/>
    <property type="evidence" value="ECO:0007669"/>
    <property type="project" value="TreeGrafter"/>
</dbReference>
<dbReference type="Proteomes" id="UP000293874">
    <property type="component" value="Unassembled WGS sequence"/>
</dbReference>
<dbReference type="NCBIfam" id="TIGR01214">
    <property type="entry name" value="rmlD"/>
    <property type="match status" value="1"/>
</dbReference>
<evidence type="ECO:0000256" key="3">
    <source>
        <dbReference type="ARBA" id="ARBA00012929"/>
    </source>
</evidence>
<name>A0A4Q7ML90_9BACT</name>
<dbReference type="InterPro" id="IPR029903">
    <property type="entry name" value="RmlD-like-bd"/>
</dbReference>
<dbReference type="AlphaFoldDB" id="A0A4Q7ML90"/>
<dbReference type="EMBL" id="SGXA01000003">
    <property type="protein sequence ID" value="RZS69076.1"/>
    <property type="molecule type" value="Genomic_DNA"/>
</dbReference>
<evidence type="ECO:0000313" key="8">
    <source>
        <dbReference type="EMBL" id="RZS69076.1"/>
    </source>
</evidence>
<sequence>MAKPIILITGANGQLGSELRALQQQYPAYQFIGTDRHALSIQDEAAVNAWFNQHQPAYCINAAAYTAVDKAETDQEQAYAINANGTGYLSAACAAHGTKFIHVSTDYVFNGSSSQPYKETDPTDPINAYGASKLKGEELSLQNNADSIIIRTAWVYSEFGNNFVKTMLRLMKDRPALNVVNDQIGAPTYAADLAAAILQIIDKGNWKPGIYHYSNQGRISWYDFAVAIRNHSGSNCEVHPIPTSQYPTPAKRPSFSLLNTEKIQSAFQLQIPAWEESLLRCLQQLNVSA</sequence>
<dbReference type="Gene3D" id="3.90.25.10">
    <property type="entry name" value="UDP-galactose 4-epimerase, domain 1"/>
    <property type="match status" value="1"/>
</dbReference>
<comment type="pathway">
    <text evidence="1 6">Carbohydrate biosynthesis; dTDP-L-rhamnose biosynthesis.</text>
</comment>
<keyword evidence="9" id="KW-1185">Reference proteome</keyword>
<evidence type="ECO:0000256" key="6">
    <source>
        <dbReference type="RuleBase" id="RU364082"/>
    </source>
</evidence>
<dbReference type="SUPFAM" id="SSF51735">
    <property type="entry name" value="NAD(P)-binding Rossmann-fold domains"/>
    <property type="match status" value="1"/>
</dbReference>
<dbReference type="GO" id="GO:0019305">
    <property type="term" value="P:dTDP-rhamnose biosynthetic process"/>
    <property type="evidence" value="ECO:0007669"/>
    <property type="project" value="UniProtKB-UniPathway"/>
</dbReference>
<dbReference type="PANTHER" id="PTHR10491:SF4">
    <property type="entry name" value="METHIONINE ADENOSYLTRANSFERASE 2 SUBUNIT BETA"/>
    <property type="match status" value="1"/>
</dbReference>
<dbReference type="EC" id="1.1.1.133" evidence="3 6"/>
<organism evidence="8 9">
    <name type="scientific">Pseudobacter ginsenosidimutans</name>
    <dbReference type="NCBI Taxonomy" id="661488"/>
    <lineage>
        <taxon>Bacteria</taxon>
        <taxon>Pseudomonadati</taxon>
        <taxon>Bacteroidota</taxon>
        <taxon>Chitinophagia</taxon>
        <taxon>Chitinophagales</taxon>
        <taxon>Chitinophagaceae</taxon>
        <taxon>Pseudobacter</taxon>
    </lineage>
</organism>
<reference evidence="8 9" key="1">
    <citation type="submission" date="2019-02" db="EMBL/GenBank/DDBJ databases">
        <title>Genomic Encyclopedia of Type Strains, Phase IV (KMG-IV): sequencing the most valuable type-strain genomes for metagenomic binning, comparative biology and taxonomic classification.</title>
        <authorList>
            <person name="Goeker M."/>
        </authorList>
    </citation>
    <scope>NUCLEOTIDE SEQUENCE [LARGE SCALE GENOMIC DNA]</scope>
    <source>
        <strain evidence="8 9">DSM 18116</strain>
    </source>
</reference>
<keyword evidence="6" id="KW-0521">NADP</keyword>
<accession>A0A4Q7ML90</accession>
<evidence type="ECO:0000256" key="1">
    <source>
        <dbReference type="ARBA" id="ARBA00004781"/>
    </source>
</evidence>
<dbReference type="OrthoDB" id="9803892at2"/>
<gene>
    <name evidence="8" type="ORF">EV199_4901</name>
</gene>
<dbReference type="RefSeq" id="WP_130543444.1">
    <property type="nucleotide sequence ID" value="NZ_CP042431.1"/>
</dbReference>
<dbReference type="Gene3D" id="3.40.50.720">
    <property type="entry name" value="NAD(P)-binding Rossmann-like Domain"/>
    <property type="match status" value="1"/>
</dbReference>
<comment type="caution">
    <text evidence="8">The sequence shown here is derived from an EMBL/GenBank/DDBJ whole genome shotgun (WGS) entry which is preliminary data.</text>
</comment>
<dbReference type="UniPathway" id="UPA00124"/>
<feature type="domain" description="RmlD-like substrate binding" evidence="7">
    <location>
        <begin position="6"/>
        <end position="285"/>
    </location>
</feature>
<evidence type="ECO:0000259" key="7">
    <source>
        <dbReference type="Pfam" id="PF04321"/>
    </source>
</evidence>
<evidence type="ECO:0000256" key="2">
    <source>
        <dbReference type="ARBA" id="ARBA00010944"/>
    </source>
</evidence>
<dbReference type="CDD" id="cd05254">
    <property type="entry name" value="dTDP_HR_like_SDR_e"/>
    <property type="match status" value="1"/>
</dbReference>
<comment type="similarity">
    <text evidence="2 6">Belongs to the dTDP-4-dehydrorhamnose reductase family.</text>
</comment>
<dbReference type="InterPro" id="IPR005913">
    <property type="entry name" value="dTDP_dehydrorham_reduct"/>
</dbReference>